<feature type="transmembrane region" description="Helical" evidence="1">
    <location>
        <begin position="22"/>
        <end position="40"/>
    </location>
</feature>
<comment type="caution">
    <text evidence="2">The sequence shown here is derived from an EMBL/GenBank/DDBJ whole genome shotgun (WGS) entry which is preliminary data.</text>
</comment>
<evidence type="ECO:0000313" key="2">
    <source>
        <dbReference type="EMBL" id="GMN29963.1"/>
    </source>
</evidence>
<sequence length="45" mass="4919">MEPPPPQTIETSTKSLQMEEDVVLVVMTARGAALIIYAVTGRSWT</sequence>
<name>A0AA88CPU4_FICCA</name>
<dbReference type="EMBL" id="BTGU01000002">
    <property type="protein sequence ID" value="GMN29963.1"/>
    <property type="molecule type" value="Genomic_DNA"/>
</dbReference>
<gene>
    <name evidence="2" type="ORF">TIFTF001_002635</name>
</gene>
<evidence type="ECO:0000313" key="3">
    <source>
        <dbReference type="Proteomes" id="UP001187192"/>
    </source>
</evidence>
<evidence type="ECO:0000256" key="1">
    <source>
        <dbReference type="SAM" id="Phobius"/>
    </source>
</evidence>
<reference evidence="2" key="1">
    <citation type="submission" date="2023-07" db="EMBL/GenBank/DDBJ databases">
        <title>draft genome sequence of fig (Ficus carica).</title>
        <authorList>
            <person name="Takahashi T."/>
            <person name="Nishimura K."/>
        </authorList>
    </citation>
    <scope>NUCLEOTIDE SEQUENCE</scope>
</reference>
<keyword evidence="3" id="KW-1185">Reference proteome</keyword>
<proteinExistence type="predicted"/>
<organism evidence="2 3">
    <name type="scientific">Ficus carica</name>
    <name type="common">Common fig</name>
    <dbReference type="NCBI Taxonomy" id="3494"/>
    <lineage>
        <taxon>Eukaryota</taxon>
        <taxon>Viridiplantae</taxon>
        <taxon>Streptophyta</taxon>
        <taxon>Embryophyta</taxon>
        <taxon>Tracheophyta</taxon>
        <taxon>Spermatophyta</taxon>
        <taxon>Magnoliopsida</taxon>
        <taxon>eudicotyledons</taxon>
        <taxon>Gunneridae</taxon>
        <taxon>Pentapetalae</taxon>
        <taxon>rosids</taxon>
        <taxon>fabids</taxon>
        <taxon>Rosales</taxon>
        <taxon>Moraceae</taxon>
        <taxon>Ficeae</taxon>
        <taxon>Ficus</taxon>
    </lineage>
</organism>
<keyword evidence="1" id="KW-0472">Membrane</keyword>
<accession>A0AA88CPU4</accession>
<dbReference type="Gramene" id="FCD_00023057-RA">
    <property type="protein sequence ID" value="FCD_00023057-RA:cds"/>
    <property type="gene ID" value="FCD_00023057"/>
</dbReference>
<keyword evidence="1" id="KW-0812">Transmembrane</keyword>
<protein>
    <submittedName>
        <fullName evidence="2">Uncharacterized protein</fullName>
    </submittedName>
</protein>
<dbReference type="Proteomes" id="UP001187192">
    <property type="component" value="Unassembled WGS sequence"/>
</dbReference>
<dbReference type="AlphaFoldDB" id="A0AA88CPU4"/>
<keyword evidence="1" id="KW-1133">Transmembrane helix</keyword>